<dbReference type="InterPro" id="IPR045823">
    <property type="entry name" value="TetR_C_32"/>
</dbReference>
<evidence type="ECO:0000313" key="5">
    <source>
        <dbReference type="Proteomes" id="UP000321793"/>
    </source>
</evidence>
<dbReference type="SUPFAM" id="SSF48498">
    <property type="entry name" value="Tetracyclin repressor-like, C-terminal domain"/>
    <property type="match status" value="1"/>
</dbReference>
<dbReference type="InterPro" id="IPR036271">
    <property type="entry name" value="Tet_transcr_reg_TetR-rel_C_sf"/>
</dbReference>
<dbReference type="Pfam" id="PF19344">
    <property type="entry name" value="TetR_C_32"/>
    <property type="match status" value="1"/>
</dbReference>
<dbReference type="InterPro" id="IPR009057">
    <property type="entry name" value="Homeodomain-like_sf"/>
</dbReference>
<feature type="domain" description="HTH tetR-type" evidence="3">
    <location>
        <begin position="48"/>
        <end position="107"/>
    </location>
</feature>
<dbReference type="Proteomes" id="UP000321793">
    <property type="component" value="Unassembled WGS sequence"/>
</dbReference>
<evidence type="ECO:0000256" key="1">
    <source>
        <dbReference type="ARBA" id="ARBA00023125"/>
    </source>
</evidence>
<keyword evidence="5" id="KW-1185">Reference proteome</keyword>
<sequence length="263" mass="28021">MGRATYPVLTVAGIAFHLLRSDLVTGTTKTQRDEAVDGRSSRWESHRARRRTELVEATLRAIRARGAGVGMDDIASSAGTSKTVFYRHFTDRAGLYSAVAERVNRIILRDITKAVGDLSAFSGSASQRSTEPRALLGAAVDAYLSLVETDPEVYRFIVAAPLVPPSERTETIDLASTVSRAMGVQIGALIAVTLAGAGRSTEPAETWGHAVVGMVRAAGDEWLRSGAATSGTSRATLNEHLTELIWGGLSSAWPTEPATPDKE</sequence>
<keyword evidence="1 2" id="KW-0238">DNA-binding</keyword>
<dbReference type="Pfam" id="PF00440">
    <property type="entry name" value="TetR_N"/>
    <property type="match status" value="1"/>
</dbReference>
<dbReference type="InterPro" id="IPR050109">
    <property type="entry name" value="HTH-type_TetR-like_transc_reg"/>
</dbReference>
<evidence type="ECO:0000256" key="2">
    <source>
        <dbReference type="PROSITE-ProRule" id="PRU00335"/>
    </source>
</evidence>
<dbReference type="InterPro" id="IPR001647">
    <property type="entry name" value="HTH_TetR"/>
</dbReference>
<name>A0A512T350_9MICO</name>
<comment type="caution">
    <text evidence="4">The sequence shown here is derived from an EMBL/GenBank/DDBJ whole genome shotgun (WGS) entry which is preliminary data.</text>
</comment>
<dbReference type="SUPFAM" id="SSF46689">
    <property type="entry name" value="Homeodomain-like"/>
    <property type="match status" value="1"/>
</dbReference>
<dbReference type="PROSITE" id="PS50977">
    <property type="entry name" value="HTH_TETR_2"/>
    <property type="match status" value="1"/>
</dbReference>
<dbReference type="GO" id="GO:0000976">
    <property type="term" value="F:transcription cis-regulatory region binding"/>
    <property type="evidence" value="ECO:0007669"/>
    <property type="project" value="TreeGrafter"/>
</dbReference>
<dbReference type="EMBL" id="BKBA01000009">
    <property type="protein sequence ID" value="GEQ14646.1"/>
    <property type="molecule type" value="Genomic_DNA"/>
</dbReference>
<evidence type="ECO:0000259" key="3">
    <source>
        <dbReference type="PROSITE" id="PS50977"/>
    </source>
</evidence>
<proteinExistence type="predicted"/>
<gene>
    <name evidence="4" type="ORF">KLO01_26930</name>
</gene>
<dbReference type="Gene3D" id="1.10.357.10">
    <property type="entry name" value="Tetracycline Repressor, domain 2"/>
    <property type="match status" value="1"/>
</dbReference>
<feature type="DNA-binding region" description="H-T-H motif" evidence="2">
    <location>
        <begin position="70"/>
        <end position="89"/>
    </location>
</feature>
<protein>
    <submittedName>
        <fullName evidence="4">TetR family transcriptional regulator</fullName>
    </submittedName>
</protein>
<organism evidence="4 5">
    <name type="scientific">Knoellia locipacati</name>
    <dbReference type="NCBI Taxonomy" id="882824"/>
    <lineage>
        <taxon>Bacteria</taxon>
        <taxon>Bacillati</taxon>
        <taxon>Actinomycetota</taxon>
        <taxon>Actinomycetes</taxon>
        <taxon>Micrococcales</taxon>
        <taxon>Intrasporangiaceae</taxon>
        <taxon>Knoellia</taxon>
    </lineage>
</organism>
<evidence type="ECO:0000313" key="4">
    <source>
        <dbReference type="EMBL" id="GEQ14646.1"/>
    </source>
</evidence>
<dbReference type="GO" id="GO:0003700">
    <property type="term" value="F:DNA-binding transcription factor activity"/>
    <property type="evidence" value="ECO:0007669"/>
    <property type="project" value="TreeGrafter"/>
</dbReference>
<dbReference type="PANTHER" id="PTHR30055:SF160">
    <property type="entry name" value="TRANSCRIPTIONAL REGULATORY PROTEIN (PROBABLY ASNC-FAMILY)-RELATED"/>
    <property type="match status" value="1"/>
</dbReference>
<dbReference type="AlphaFoldDB" id="A0A512T350"/>
<dbReference type="PANTHER" id="PTHR30055">
    <property type="entry name" value="HTH-TYPE TRANSCRIPTIONAL REGULATOR RUTR"/>
    <property type="match status" value="1"/>
</dbReference>
<accession>A0A512T350</accession>
<reference evidence="4 5" key="1">
    <citation type="submission" date="2019-07" db="EMBL/GenBank/DDBJ databases">
        <title>Whole genome shotgun sequence of Knoellia locipacati NBRC 109775.</title>
        <authorList>
            <person name="Hosoyama A."/>
            <person name="Uohara A."/>
            <person name="Ohji S."/>
            <person name="Ichikawa N."/>
        </authorList>
    </citation>
    <scope>NUCLEOTIDE SEQUENCE [LARGE SCALE GENOMIC DNA]</scope>
    <source>
        <strain evidence="4 5">NBRC 109775</strain>
    </source>
</reference>